<dbReference type="OrthoDB" id="5878625at2"/>
<dbReference type="InterPro" id="IPR048844">
    <property type="entry name" value="LpdD_chaperone-like"/>
</dbReference>
<keyword evidence="3" id="KW-1185">Reference proteome</keyword>
<accession>A0A2Y9B8V8</accession>
<feature type="domain" description="Prenylated flavin chaperone LpdD-like" evidence="1">
    <location>
        <begin position="15"/>
        <end position="120"/>
    </location>
</feature>
<dbReference type="EMBL" id="QGDL01000001">
    <property type="protein sequence ID" value="PWJ32206.1"/>
    <property type="molecule type" value="Genomic_DNA"/>
</dbReference>
<organism evidence="2 3">
    <name type="scientific">Faecalicatena orotica</name>
    <dbReference type="NCBI Taxonomy" id="1544"/>
    <lineage>
        <taxon>Bacteria</taxon>
        <taxon>Bacillati</taxon>
        <taxon>Bacillota</taxon>
        <taxon>Clostridia</taxon>
        <taxon>Lachnospirales</taxon>
        <taxon>Lachnospiraceae</taxon>
        <taxon>Faecalicatena</taxon>
    </lineage>
</organism>
<dbReference type="Proteomes" id="UP000245845">
    <property type="component" value="Unassembled WGS sequence"/>
</dbReference>
<dbReference type="RefSeq" id="WP_109729564.1">
    <property type="nucleotide sequence ID" value="NZ_BAAACK010000007.1"/>
</dbReference>
<dbReference type="Pfam" id="PF21758">
    <property type="entry name" value="PAC_bac"/>
    <property type="match status" value="1"/>
</dbReference>
<comment type="caution">
    <text evidence="2">The sequence shown here is derived from an EMBL/GenBank/DDBJ whole genome shotgun (WGS) entry which is preliminary data.</text>
</comment>
<evidence type="ECO:0000259" key="1">
    <source>
        <dbReference type="Pfam" id="PF21758"/>
    </source>
</evidence>
<gene>
    <name evidence="2" type="ORF">A8806_101494</name>
</gene>
<name>A0A2Y9B8V8_9FIRM</name>
<evidence type="ECO:0000313" key="3">
    <source>
        <dbReference type="Proteomes" id="UP000245845"/>
    </source>
</evidence>
<proteinExistence type="predicted"/>
<protein>
    <recommendedName>
        <fullName evidence="1">Prenylated flavin chaperone LpdD-like domain-containing protein</fullName>
    </recommendedName>
</protein>
<dbReference type="AlphaFoldDB" id="A0A2Y9B8V8"/>
<evidence type="ECO:0000313" key="2">
    <source>
        <dbReference type="EMBL" id="PWJ32206.1"/>
    </source>
</evidence>
<sequence length="126" mass="13702">MDGDITYEKELPFAKITVRITKIGEDYSILLAGGTKPHIGCTVLTVPRASLTGDGSISVTSSVLNLTGHKDEKICRYLAEQTAKLKNAAVVCTGGFHMDDITEVQIKEVIKAVEEIMREIKGVRPL</sequence>
<reference evidence="2 3" key="1">
    <citation type="submission" date="2018-05" db="EMBL/GenBank/DDBJ databases">
        <title>The Hungate 1000. A catalogue of reference genomes from the rumen microbiome.</title>
        <authorList>
            <person name="Kelly W."/>
        </authorList>
    </citation>
    <scope>NUCLEOTIDE SEQUENCE [LARGE SCALE GENOMIC DNA]</scope>
    <source>
        <strain evidence="2 3">NLAE-zl-C242</strain>
    </source>
</reference>